<organism evidence="2 3">
    <name type="scientific">Miscanthus lutarioriparius</name>
    <dbReference type="NCBI Taxonomy" id="422564"/>
    <lineage>
        <taxon>Eukaryota</taxon>
        <taxon>Viridiplantae</taxon>
        <taxon>Streptophyta</taxon>
        <taxon>Embryophyta</taxon>
        <taxon>Tracheophyta</taxon>
        <taxon>Spermatophyta</taxon>
        <taxon>Magnoliopsida</taxon>
        <taxon>Liliopsida</taxon>
        <taxon>Poales</taxon>
        <taxon>Poaceae</taxon>
        <taxon>PACMAD clade</taxon>
        <taxon>Panicoideae</taxon>
        <taxon>Andropogonodae</taxon>
        <taxon>Andropogoneae</taxon>
        <taxon>Saccharinae</taxon>
        <taxon>Miscanthus</taxon>
    </lineage>
</organism>
<evidence type="ECO:0000313" key="2">
    <source>
        <dbReference type="EMBL" id="CAD6256835.1"/>
    </source>
</evidence>
<dbReference type="OrthoDB" id="591587at2759"/>
<reference evidence="2" key="1">
    <citation type="submission" date="2020-10" db="EMBL/GenBank/DDBJ databases">
        <authorList>
            <person name="Han B."/>
            <person name="Lu T."/>
            <person name="Zhao Q."/>
            <person name="Huang X."/>
            <person name="Zhao Y."/>
        </authorList>
    </citation>
    <scope>NUCLEOTIDE SEQUENCE</scope>
</reference>
<keyword evidence="3" id="KW-1185">Reference proteome</keyword>
<dbReference type="PANTHER" id="PTHR31170:SF18">
    <property type="entry name" value="(WILD MALAYSIAN BANANA) HYPOTHETICAL PROTEIN"/>
    <property type="match status" value="1"/>
</dbReference>
<feature type="transmembrane region" description="Helical" evidence="1">
    <location>
        <begin position="395"/>
        <end position="419"/>
    </location>
</feature>
<accession>A0A811QC18</accession>
<keyword evidence="1" id="KW-1133">Transmembrane helix</keyword>
<dbReference type="Pfam" id="PF03140">
    <property type="entry name" value="DUF247"/>
    <property type="match status" value="1"/>
</dbReference>
<protein>
    <submittedName>
        <fullName evidence="2">Uncharacterized protein</fullName>
    </submittedName>
</protein>
<dbReference type="EMBL" id="CAJGYO010000010">
    <property type="protein sequence ID" value="CAD6256835.1"/>
    <property type="molecule type" value="Genomic_DNA"/>
</dbReference>
<evidence type="ECO:0000313" key="3">
    <source>
        <dbReference type="Proteomes" id="UP000604825"/>
    </source>
</evidence>
<gene>
    <name evidence="2" type="ORF">NCGR_LOCUS40332</name>
</gene>
<name>A0A811QC18_9POAL</name>
<dbReference type="Proteomes" id="UP000604825">
    <property type="component" value="Unassembled WGS sequence"/>
</dbReference>
<comment type="caution">
    <text evidence="2">The sequence shown here is derived from an EMBL/GenBank/DDBJ whole genome shotgun (WGS) entry which is preliminary data.</text>
</comment>
<proteinExistence type="predicted"/>
<keyword evidence="1" id="KW-0812">Transmembrane</keyword>
<dbReference type="InterPro" id="IPR004158">
    <property type="entry name" value="DUF247_pln"/>
</dbReference>
<evidence type="ECO:0000256" key="1">
    <source>
        <dbReference type="SAM" id="Phobius"/>
    </source>
</evidence>
<sequence>MEKMREDANPSVEMVRWNRHSIYRVPQFIKDTTSSEAYSPRFVSLGPLHHGEPHLLPMEDHKRRAVLHMVNRSGKPLQDFVAAIDEVADELQAAYNDLDDDKWRGANKGRFVETMVMDGCFLLEWARTAGIVIGGNFAVDYATNDPIFSLRSYIKLWGTMKRDMIAMENQLPLIVLQRLLAVQSGEFPKAAEINNMVQLLLDVAPCFEEGIDELGLHFLDIFHKSYCGTPPQWEESDPDEFEPRTPCAVELSEAGIQLKKSRTDSIHDVDFKKGVLSMPLFTLHDDTEIYLLNLMAFDMLHPGSNFYVASYIFFVDKIIESERDVALLRSQGLFANMIGSDKNVVKMFNTLTTLAPVPWRGSKLGYVNWKVNSHCKKRRNRWRASFMNTYLSNPWVFTSMVAAFILLVAALLQTVYTVVPFYTRKG</sequence>
<dbReference type="AlphaFoldDB" id="A0A811QC18"/>
<keyword evidence="1" id="KW-0472">Membrane</keyword>
<dbReference type="PANTHER" id="PTHR31170">
    <property type="entry name" value="BNAC04G53230D PROTEIN"/>
    <property type="match status" value="1"/>
</dbReference>